<proteinExistence type="predicted"/>
<evidence type="ECO:0000313" key="3">
    <source>
        <dbReference type="Proteomes" id="UP001151760"/>
    </source>
</evidence>
<dbReference type="PANTHER" id="PTHR31672">
    <property type="entry name" value="BNACNNG10540D PROTEIN"/>
    <property type="match status" value="1"/>
</dbReference>
<dbReference type="InterPro" id="IPR006527">
    <property type="entry name" value="F-box-assoc_dom_typ1"/>
</dbReference>
<feature type="domain" description="F-box" evidence="1">
    <location>
        <begin position="2"/>
        <end position="42"/>
    </location>
</feature>
<dbReference type="Proteomes" id="UP001151760">
    <property type="component" value="Unassembled WGS sequence"/>
</dbReference>
<evidence type="ECO:0000259" key="1">
    <source>
        <dbReference type="SMART" id="SM00256"/>
    </source>
</evidence>
<dbReference type="SUPFAM" id="SSF81383">
    <property type="entry name" value="F-box domain"/>
    <property type="match status" value="1"/>
</dbReference>
<name>A0ABQ4XCQ2_9ASTR</name>
<comment type="caution">
    <text evidence="2">The sequence shown here is derived from an EMBL/GenBank/DDBJ whole genome shotgun (WGS) entry which is preliminary data.</text>
</comment>
<gene>
    <name evidence="2" type="ORF">Tco_0677327</name>
</gene>
<dbReference type="Pfam" id="PF07734">
    <property type="entry name" value="FBA_1"/>
    <property type="match status" value="1"/>
</dbReference>
<dbReference type="InterPro" id="IPR017451">
    <property type="entry name" value="F-box-assoc_interact_dom"/>
</dbReference>
<protein>
    <submittedName>
        <fullName evidence="2">F-box domain-containing protein</fullName>
    </submittedName>
</protein>
<evidence type="ECO:0000313" key="2">
    <source>
        <dbReference type="EMBL" id="GJS62763.1"/>
    </source>
</evidence>
<dbReference type="PANTHER" id="PTHR31672:SF13">
    <property type="entry name" value="F-BOX PROTEIN CPR30-LIKE"/>
    <property type="match status" value="1"/>
</dbReference>
<reference evidence="2" key="1">
    <citation type="journal article" date="2022" name="Int. J. Mol. Sci.">
        <title>Draft Genome of Tanacetum Coccineum: Genomic Comparison of Closely Related Tanacetum-Family Plants.</title>
        <authorList>
            <person name="Yamashiro T."/>
            <person name="Shiraishi A."/>
            <person name="Nakayama K."/>
            <person name="Satake H."/>
        </authorList>
    </citation>
    <scope>NUCLEOTIDE SEQUENCE</scope>
</reference>
<dbReference type="InterPro" id="IPR001810">
    <property type="entry name" value="F-box_dom"/>
</dbReference>
<accession>A0ABQ4XCQ2</accession>
<dbReference type="InterPro" id="IPR050796">
    <property type="entry name" value="SCF_F-box_component"/>
</dbReference>
<dbReference type="EMBL" id="BQNB010009383">
    <property type="protein sequence ID" value="GJS62763.1"/>
    <property type="molecule type" value="Genomic_DNA"/>
</dbReference>
<dbReference type="InterPro" id="IPR036047">
    <property type="entry name" value="F-box-like_dom_sf"/>
</dbReference>
<dbReference type="SMART" id="SM00256">
    <property type="entry name" value="FBOX"/>
    <property type="match status" value="1"/>
</dbReference>
<dbReference type="NCBIfam" id="TIGR01640">
    <property type="entry name" value="F_box_assoc_1"/>
    <property type="match status" value="1"/>
</dbReference>
<organism evidence="2 3">
    <name type="scientific">Tanacetum coccineum</name>
    <dbReference type="NCBI Taxonomy" id="301880"/>
    <lineage>
        <taxon>Eukaryota</taxon>
        <taxon>Viridiplantae</taxon>
        <taxon>Streptophyta</taxon>
        <taxon>Embryophyta</taxon>
        <taxon>Tracheophyta</taxon>
        <taxon>Spermatophyta</taxon>
        <taxon>Magnoliopsida</taxon>
        <taxon>eudicotyledons</taxon>
        <taxon>Gunneridae</taxon>
        <taxon>Pentapetalae</taxon>
        <taxon>asterids</taxon>
        <taxon>campanulids</taxon>
        <taxon>Asterales</taxon>
        <taxon>Asteraceae</taxon>
        <taxon>Asteroideae</taxon>
        <taxon>Anthemideae</taxon>
        <taxon>Anthemidinae</taxon>
        <taxon>Tanacetum</taxon>
    </lineage>
</organism>
<keyword evidence="3" id="KW-1185">Reference proteome</keyword>
<reference evidence="2" key="2">
    <citation type="submission" date="2022-01" db="EMBL/GenBank/DDBJ databases">
        <authorList>
            <person name="Yamashiro T."/>
            <person name="Shiraishi A."/>
            <person name="Satake H."/>
            <person name="Nakayama K."/>
        </authorList>
    </citation>
    <scope>NUCLEOTIDE SEQUENCE</scope>
</reference>
<sequence>MVAFDVIEDILLRSDVKDLVPWKRVCKSWYSLISSPSFVKAHLKNNNDINNANNKEVGHTRIAMPKYWKIANKSSYQFNQWKVVGSSNGLVCISPLEEDPLILVCNPWTREIRELPMAPLVTEDDKGGLCLSFGYDSSTDDYKILLAIRKSYDGTVGALFLIFSMKSNTWKLIGQFNYWFLHNLPGIFFNGALHWFAFDYNASEQKKRILSFDLSREEFNVIPHPNDSKYVSGLSFLGVMEDQLSIFFVNKDNDLPLDIWVMRSYNVEQSWELLPSDCEMKHEVVHFMKMLHCASPMNNMMSFFCDDNKSLLKAWKYVRAHRFVPSLLSPYVNIGKPSHPKNNKTSVKAWGDMTIFRPWSIEKKSRFQISLVNIGTDILSDIGLGDIGRYFAEILLSDLEQSWFVVMVWLFCGDATVKEKEREEGEIIIGGL</sequence>